<keyword evidence="3" id="KW-0479">Metal-binding</keyword>
<dbReference type="OrthoDB" id="5583at2157"/>
<evidence type="ECO:0000259" key="8">
    <source>
        <dbReference type="PROSITE" id="PS51379"/>
    </source>
</evidence>
<sequence length="97" mass="10690">MPVAILPDVSEQHCIGCALCVEICTALGPDVLRVKPVEGWKRGKAFVFYPERCISDGACIGVCPTKAIFWMRPMDYTPGQPVPLKKHGLFVKGWEEG</sequence>
<dbReference type="InterPro" id="IPR050572">
    <property type="entry name" value="Fe-S_Ferredoxin"/>
</dbReference>
<gene>
    <name evidence="9" type="ORF">NVIE_020610</name>
</gene>
<accession>A0A060HLF0</accession>
<evidence type="ECO:0000256" key="4">
    <source>
        <dbReference type="ARBA" id="ARBA00022737"/>
    </source>
</evidence>
<evidence type="ECO:0000256" key="2">
    <source>
        <dbReference type="ARBA" id="ARBA00022485"/>
    </source>
</evidence>
<protein>
    <submittedName>
        <fullName evidence="9">4Fe-4S ferredoxin iron-sulfur binding domain protein</fullName>
    </submittedName>
</protein>
<evidence type="ECO:0000313" key="9">
    <source>
        <dbReference type="EMBL" id="AIC16323.1"/>
    </source>
</evidence>
<evidence type="ECO:0000256" key="1">
    <source>
        <dbReference type="ARBA" id="ARBA00022448"/>
    </source>
</evidence>
<keyword evidence="4" id="KW-0677">Repeat</keyword>
<keyword evidence="7" id="KW-0411">Iron-sulfur</keyword>
<dbReference type="HOGENOM" id="CLU_2340274_0_0_2"/>
<dbReference type="PANTHER" id="PTHR43687:SF6">
    <property type="entry name" value="L-ASPARTATE SEMIALDEHYDE SULFURTRANSFERASE IRON-SULFUR SUBUNIT"/>
    <property type="match status" value="1"/>
</dbReference>
<name>A0A060HLF0_9ARCH</name>
<keyword evidence="10" id="KW-1185">Reference proteome</keyword>
<dbReference type="EMBL" id="CP007536">
    <property type="protein sequence ID" value="AIC16323.1"/>
    <property type="molecule type" value="Genomic_DNA"/>
</dbReference>
<dbReference type="PROSITE" id="PS51379">
    <property type="entry name" value="4FE4S_FER_2"/>
    <property type="match status" value="2"/>
</dbReference>
<dbReference type="PANTHER" id="PTHR43687">
    <property type="entry name" value="ADENYLYLSULFATE REDUCTASE, BETA SUBUNIT"/>
    <property type="match status" value="1"/>
</dbReference>
<dbReference type="GO" id="GO:0046872">
    <property type="term" value="F:metal ion binding"/>
    <property type="evidence" value="ECO:0007669"/>
    <property type="project" value="UniProtKB-KW"/>
</dbReference>
<feature type="domain" description="4Fe-4S ferredoxin-type" evidence="8">
    <location>
        <begin position="5"/>
        <end position="37"/>
    </location>
</feature>
<dbReference type="GO" id="GO:0051539">
    <property type="term" value="F:4 iron, 4 sulfur cluster binding"/>
    <property type="evidence" value="ECO:0007669"/>
    <property type="project" value="UniProtKB-KW"/>
</dbReference>
<proteinExistence type="predicted"/>
<dbReference type="InterPro" id="IPR017896">
    <property type="entry name" value="4Fe4S_Fe-S-bd"/>
</dbReference>
<evidence type="ECO:0000256" key="3">
    <source>
        <dbReference type="ARBA" id="ARBA00022723"/>
    </source>
</evidence>
<evidence type="ECO:0000256" key="5">
    <source>
        <dbReference type="ARBA" id="ARBA00022982"/>
    </source>
</evidence>
<organism evidence="9 10">
    <name type="scientific">Nitrososphaera viennensis EN76</name>
    <dbReference type="NCBI Taxonomy" id="926571"/>
    <lineage>
        <taxon>Archaea</taxon>
        <taxon>Nitrososphaerota</taxon>
        <taxon>Nitrososphaeria</taxon>
        <taxon>Nitrososphaerales</taxon>
        <taxon>Nitrososphaeraceae</taxon>
        <taxon>Nitrososphaera</taxon>
    </lineage>
</organism>
<dbReference type="Proteomes" id="UP000027093">
    <property type="component" value="Chromosome"/>
</dbReference>
<dbReference type="Pfam" id="PF12838">
    <property type="entry name" value="Fer4_7"/>
    <property type="match status" value="1"/>
</dbReference>
<evidence type="ECO:0000256" key="7">
    <source>
        <dbReference type="ARBA" id="ARBA00023014"/>
    </source>
</evidence>
<feature type="domain" description="4Fe-4S ferredoxin-type" evidence="8">
    <location>
        <begin position="44"/>
        <end position="73"/>
    </location>
</feature>
<dbReference type="SUPFAM" id="SSF54862">
    <property type="entry name" value="4Fe-4S ferredoxins"/>
    <property type="match status" value="1"/>
</dbReference>
<keyword evidence="1" id="KW-0813">Transport</keyword>
<keyword evidence="6" id="KW-0408">Iron</keyword>
<dbReference type="Gene3D" id="3.30.70.20">
    <property type="match status" value="1"/>
</dbReference>
<dbReference type="KEGG" id="nvn:NVIE_020610"/>
<dbReference type="RefSeq" id="WP_075055106.1">
    <property type="nucleotide sequence ID" value="NZ_CP007536.1"/>
</dbReference>
<keyword evidence="2" id="KW-0004">4Fe-4S</keyword>
<evidence type="ECO:0000256" key="6">
    <source>
        <dbReference type="ARBA" id="ARBA00023004"/>
    </source>
</evidence>
<evidence type="ECO:0000313" key="10">
    <source>
        <dbReference type="Proteomes" id="UP000027093"/>
    </source>
</evidence>
<dbReference type="AlphaFoldDB" id="A0A060HLF0"/>
<keyword evidence="5" id="KW-0249">Electron transport</keyword>
<reference evidence="9 10" key="1">
    <citation type="journal article" date="2014" name="Int. J. Syst. Evol. Microbiol.">
        <title>Nitrososphaera viennensis gen. nov., sp. nov., an aerobic and mesophilic, ammonia-oxidizing archaeon from soil and a member of the archaeal phylum Thaumarchaeota.</title>
        <authorList>
            <person name="Stieglmeier M."/>
            <person name="Klingl A."/>
            <person name="Alves R.J."/>
            <person name="Rittmann S.K."/>
            <person name="Melcher M."/>
            <person name="Leisch N."/>
            <person name="Schleper C."/>
        </authorList>
    </citation>
    <scope>NUCLEOTIDE SEQUENCE [LARGE SCALE GENOMIC DNA]</scope>
    <source>
        <strain evidence="9">EN76</strain>
    </source>
</reference>
<dbReference type="GeneID" id="41596020"/>